<evidence type="ECO:0008006" key="11">
    <source>
        <dbReference type="Google" id="ProtNLM"/>
    </source>
</evidence>
<proteinExistence type="inferred from homology"/>
<evidence type="ECO:0000256" key="7">
    <source>
        <dbReference type="ARBA" id="ARBA00023237"/>
    </source>
</evidence>
<dbReference type="GO" id="GO:0009279">
    <property type="term" value="C:cell outer membrane"/>
    <property type="evidence" value="ECO:0007669"/>
    <property type="project" value="UniProtKB-SubCell"/>
</dbReference>
<keyword evidence="3" id="KW-1134">Transmembrane beta strand</keyword>
<evidence type="ECO:0000256" key="5">
    <source>
        <dbReference type="ARBA" id="ARBA00022729"/>
    </source>
</evidence>
<dbReference type="SUPFAM" id="SSF56935">
    <property type="entry name" value="Porins"/>
    <property type="match status" value="1"/>
</dbReference>
<keyword evidence="7" id="KW-0998">Cell outer membrane</keyword>
<evidence type="ECO:0000313" key="9">
    <source>
        <dbReference type="EMBL" id="QEL14900.1"/>
    </source>
</evidence>
<dbReference type="GO" id="GO:0015483">
    <property type="term" value="F:long-chain fatty acid transporting porin activity"/>
    <property type="evidence" value="ECO:0007669"/>
    <property type="project" value="TreeGrafter"/>
</dbReference>
<evidence type="ECO:0000256" key="4">
    <source>
        <dbReference type="ARBA" id="ARBA00022692"/>
    </source>
</evidence>
<gene>
    <name evidence="9" type="ORF">PX52LOC_01801</name>
</gene>
<name>A0A5C1A824_9BACT</name>
<dbReference type="KEGG" id="lrs:PX52LOC_01801"/>
<sequence length="465" mass="48871">MPPLRSPVRLGVVLACLILASNVAVAQYGPIITASGPVNRSMGGVAVATPLSPSSATYWNPATLSGFDRSQVDFGAEMLLIDSSLASRFAANAFGAGVPPIPLAGQTKSNSTVYPLPNAGLVYRPEDQPRLALGMSLNAVAGFGVDYPGSQTNPILSPRAPVGVGAGPIFSDYQVLQINPAASYQLTDRLSVGGGPTIDLGRLQFNPGQSLRPDDANGDGFANYPSALQTRNSWGAGFILGLYYRGDTWATGFSYKSTQWSEPFRYNTTDEIGRPRNALVHLELPMLCSWGLSYTGFDRWVLSTDLRYLNYANARGYGGQGFTGFGSAAGLGFENVFAVAVGAQYRATDRLTLRSGYSYGSNPIPDGQTSFNLASSTIIEHTVTVGASWAVTDSLSMNVAYLHGFKNSITGPLVLPAGAVPGTSLTSSVGFDSIAFGASVAFGPTRRPSCLVRSNATTEIPAVVE</sequence>
<keyword evidence="10" id="KW-1185">Reference proteome</keyword>
<evidence type="ECO:0000256" key="3">
    <source>
        <dbReference type="ARBA" id="ARBA00022452"/>
    </source>
</evidence>
<feature type="chain" id="PRO_5023014872" description="Hydrocarbon degradation protein" evidence="8">
    <location>
        <begin position="27"/>
        <end position="465"/>
    </location>
</feature>
<keyword evidence="4" id="KW-0812">Transmembrane</keyword>
<dbReference type="AlphaFoldDB" id="A0A5C1A824"/>
<reference evidence="10" key="1">
    <citation type="submission" date="2019-08" db="EMBL/GenBank/DDBJ databases">
        <title>Limnoglobus roseus gen. nov., sp. nov., a novel freshwater planctomycete with a giant genome from the family Gemmataceae.</title>
        <authorList>
            <person name="Kulichevskaya I.S."/>
            <person name="Naumoff D.G."/>
            <person name="Miroshnikov K."/>
            <person name="Ivanova A."/>
            <person name="Philippov D.A."/>
            <person name="Hakobyan A."/>
            <person name="Rijpstra I.C."/>
            <person name="Sinninghe Damste J.S."/>
            <person name="Liesack W."/>
            <person name="Dedysh S.N."/>
        </authorList>
    </citation>
    <scope>NUCLEOTIDE SEQUENCE [LARGE SCALE GENOMIC DNA]</scope>
    <source>
        <strain evidence="10">PX52</strain>
    </source>
</reference>
<dbReference type="InterPro" id="IPR005017">
    <property type="entry name" value="OMPP1/FadL/TodX"/>
</dbReference>
<dbReference type="OrthoDB" id="247139at2"/>
<dbReference type="PANTHER" id="PTHR35093">
    <property type="entry name" value="OUTER MEMBRANE PROTEIN NMB0088-RELATED"/>
    <property type="match status" value="1"/>
</dbReference>
<comment type="similarity">
    <text evidence="2">Belongs to the OmpP1/FadL family.</text>
</comment>
<keyword evidence="6" id="KW-0472">Membrane</keyword>
<accession>A0A5C1A824</accession>
<dbReference type="Gene3D" id="2.40.160.60">
    <property type="entry name" value="Outer membrane protein transport protein (OMPP1/FadL/TodX)"/>
    <property type="match status" value="1"/>
</dbReference>
<feature type="signal peptide" evidence="8">
    <location>
        <begin position="1"/>
        <end position="26"/>
    </location>
</feature>
<organism evidence="9 10">
    <name type="scientific">Limnoglobus roseus</name>
    <dbReference type="NCBI Taxonomy" id="2598579"/>
    <lineage>
        <taxon>Bacteria</taxon>
        <taxon>Pseudomonadati</taxon>
        <taxon>Planctomycetota</taxon>
        <taxon>Planctomycetia</taxon>
        <taxon>Gemmatales</taxon>
        <taxon>Gemmataceae</taxon>
        <taxon>Limnoglobus</taxon>
    </lineage>
</organism>
<dbReference type="PANTHER" id="PTHR35093:SF8">
    <property type="entry name" value="OUTER MEMBRANE PROTEIN NMB0088-RELATED"/>
    <property type="match status" value="1"/>
</dbReference>
<protein>
    <recommendedName>
        <fullName evidence="11">Hydrocarbon degradation protein</fullName>
    </recommendedName>
</protein>
<evidence type="ECO:0000256" key="6">
    <source>
        <dbReference type="ARBA" id="ARBA00023136"/>
    </source>
</evidence>
<comment type="subcellular location">
    <subcellularLocation>
        <location evidence="1">Cell outer membrane</location>
        <topology evidence="1">Multi-pass membrane protein</topology>
    </subcellularLocation>
</comment>
<evidence type="ECO:0000256" key="2">
    <source>
        <dbReference type="ARBA" id="ARBA00008163"/>
    </source>
</evidence>
<evidence type="ECO:0000256" key="1">
    <source>
        <dbReference type="ARBA" id="ARBA00004571"/>
    </source>
</evidence>
<dbReference type="Proteomes" id="UP000324974">
    <property type="component" value="Chromosome"/>
</dbReference>
<evidence type="ECO:0000256" key="8">
    <source>
        <dbReference type="SAM" id="SignalP"/>
    </source>
</evidence>
<evidence type="ECO:0000313" key="10">
    <source>
        <dbReference type="Proteomes" id="UP000324974"/>
    </source>
</evidence>
<dbReference type="Pfam" id="PF03349">
    <property type="entry name" value="Toluene_X"/>
    <property type="match status" value="1"/>
</dbReference>
<keyword evidence="5 8" id="KW-0732">Signal</keyword>
<dbReference type="EMBL" id="CP042425">
    <property type="protein sequence ID" value="QEL14900.1"/>
    <property type="molecule type" value="Genomic_DNA"/>
</dbReference>